<dbReference type="Pfam" id="PF01553">
    <property type="entry name" value="Acyltransferase"/>
    <property type="match status" value="1"/>
</dbReference>
<name>A0ABN3X5D5_9ACTN</name>
<dbReference type="PANTHER" id="PTHR10434:SF11">
    <property type="entry name" value="1-ACYL-SN-GLYCEROL-3-PHOSPHATE ACYLTRANSFERASE"/>
    <property type="match status" value="1"/>
</dbReference>
<dbReference type="PANTHER" id="PTHR10434">
    <property type="entry name" value="1-ACYL-SN-GLYCEROL-3-PHOSPHATE ACYLTRANSFERASE"/>
    <property type="match status" value="1"/>
</dbReference>
<proteinExistence type="predicted"/>
<organism evidence="4 5">
    <name type="scientific">Streptomyces enissocaesilis</name>
    <dbReference type="NCBI Taxonomy" id="332589"/>
    <lineage>
        <taxon>Bacteria</taxon>
        <taxon>Bacillati</taxon>
        <taxon>Actinomycetota</taxon>
        <taxon>Actinomycetes</taxon>
        <taxon>Kitasatosporales</taxon>
        <taxon>Streptomycetaceae</taxon>
        <taxon>Streptomyces</taxon>
        <taxon>Streptomyces rochei group</taxon>
    </lineage>
</organism>
<dbReference type="SUPFAM" id="SSF69593">
    <property type="entry name" value="Glycerol-3-phosphate (1)-acyltransferase"/>
    <property type="match status" value="1"/>
</dbReference>
<feature type="domain" description="Phospholipid/glycerol acyltransferase" evidence="3">
    <location>
        <begin position="51"/>
        <end position="172"/>
    </location>
</feature>
<protein>
    <recommendedName>
        <fullName evidence="3">Phospholipid/glycerol acyltransferase domain-containing protein</fullName>
    </recommendedName>
</protein>
<evidence type="ECO:0000256" key="2">
    <source>
        <dbReference type="ARBA" id="ARBA00023315"/>
    </source>
</evidence>
<keyword evidence="1" id="KW-0808">Transferase</keyword>
<gene>
    <name evidence="4" type="ORF">GCM10010446_24780</name>
</gene>
<dbReference type="EMBL" id="BAAAUD010000023">
    <property type="protein sequence ID" value="GAA2938444.1"/>
    <property type="molecule type" value="Genomic_DNA"/>
</dbReference>
<comment type="caution">
    <text evidence="4">The sequence shown here is derived from an EMBL/GenBank/DDBJ whole genome shotgun (WGS) entry which is preliminary data.</text>
</comment>
<evidence type="ECO:0000256" key="1">
    <source>
        <dbReference type="ARBA" id="ARBA00022679"/>
    </source>
</evidence>
<reference evidence="4 5" key="1">
    <citation type="journal article" date="2019" name="Int. J. Syst. Evol. Microbiol.">
        <title>The Global Catalogue of Microorganisms (GCM) 10K type strain sequencing project: providing services to taxonomists for standard genome sequencing and annotation.</title>
        <authorList>
            <consortium name="The Broad Institute Genomics Platform"/>
            <consortium name="The Broad Institute Genome Sequencing Center for Infectious Disease"/>
            <person name="Wu L."/>
            <person name="Ma J."/>
        </authorList>
    </citation>
    <scope>NUCLEOTIDE SEQUENCE [LARGE SCALE GENOMIC DNA]</scope>
    <source>
        <strain evidence="4 5">JCM 9088</strain>
    </source>
</reference>
<dbReference type="SMART" id="SM00563">
    <property type="entry name" value="PlsC"/>
    <property type="match status" value="1"/>
</dbReference>
<evidence type="ECO:0000259" key="3">
    <source>
        <dbReference type="SMART" id="SM00563"/>
    </source>
</evidence>
<keyword evidence="5" id="KW-1185">Reference proteome</keyword>
<dbReference type="CDD" id="cd07989">
    <property type="entry name" value="LPLAT_AGPAT-like"/>
    <property type="match status" value="1"/>
</dbReference>
<evidence type="ECO:0000313" key="5">
    <source>
        <dbReference type="Proteomes" id="UP001500403"/>
    </source>
</evidence>
<keyword evidence="2" id="KW-0012">Acyltransferase</keyword>
<sequence>MPGRRLPSTMKIDIVETRSPLMLSRIADTLVPVVGRLSVTTDPGTELAPGSIIAANHTSLADPAVVVAALHRLGVEPVIMAAAGLWRVPLLGRALAREGHIPVFRGDRRAAAALDAAAQALEQGRLVLIYAEGGLPRREDAAEAAPGAFRSGLARLAERTGAPVVPVGQAGARRVTSGSTAKQLAGLVTAPLRRPDLHVHVSAPLELTGGPAVQTALARAAVTTAWRTAASHLGEPAALAV</sequence>
<dbReference type="Proteomes" id="UP001500403">
    <property type="component" value="Unassembled WGS sequence"/>
</dbReference>
<evidence type="ECO:0000313" key="4">
    <source>
        <dbReference type="EMBL" id="GAA2938444.1"/>
    </source>
</evidence>
<dbReference type="InterPro" id="IPR002123">
    <property type="entry name" value="Plipid/glycerol_acylTrfase"/>
</dbReference>
<accession>A0ABN3X5D5</accession>